<reference evidence="4" key="1">
    <citation type="journal article" date="2020" name="mSystems">
        <title>Genome- and Community-Level Interaction Insights into Carbon Utilization and Element Cycling Functions of Hydrothermarchaeota in Hydrothermal Sediment.</title>
        <authorList>
            <person name="Zhou Z."/>
            <person name="Liu Y."/>
            <person name="Xu W."/>
            <person name="Pan J."/>
            <person name="Luo Z.H."/>
            <person name="Li M."/>
        </authorList>
    </citation>
    <scope>NUCLEOTIDE SEQUENCE [LARGE SCALE GENOMIC DNA]</scope>
    <source>
        <strain evidence="4">SpSt-200</strain>
    </source>
</reference>
<gene>
    <name evidence="4" type="ORF">ENP23_03295</name>
</gene>
<keyword evidence="2" id="KW-0472">Membrane</keyword>
<feature type="compositionally biased region" description="Low complexity" evidence="1">
    <location>
        <begin position="287"/>
        <end position="305"/>
    </location>
</feature>
<evidence type="ECO:0000256" key="2">
    <source>
        <dbReference type="SAM" id="Phobius"/>
    </source>
</evidence>
<evidence type="ECO:0000259" key="3">
    <source>
        <dbReference type="Pfam" id="PF09850"/>
    </source>
</evidence>
<comment type="caution">
    <text evidence="4">The sequence shown here is derived from an EMBL/GenBank/DDBJ whole genome shotgun (WGS) entry which is preliminary data.</text>
</comment>
<feature type="region of interest" description="Disordered" evidence="1">
    <location>
        <begin position="284"/>
        <end position="305"/>
    </location>
</feature>
<dbReference type="PANTHER" id="PTHR38033">
    <property type="entry name" value="MEMBRANE PROTEIN-RELATED"/>
    <property type="match status" value="1"/>
</dbReference>
<dbReference type="InterPro" id="IPR038522">
    <property type="entry name" value="T4/T6SS_DotU_sf"/>
</dbReference>
<dbReference type="PANTHER" id="PTHR38033:SF1">
    <property type="entry name" value="DOTU FAMILY TYPE IV_VI SECRETION SYSTEM PROTEIN"/>
    <property type="match status" value="1"/>
</dbReference>
<dbReference type="Pfam" id="PF09850">
    <property type="entry name" value="DotU"/>
    <property type="match status" value="1"/>
</dbReference>
<name>A0A7C1XDQ8_9PSED</name>
<organism evidence="4">
    <name type="scientific">Pseudomonas graminis</name>
    <dbReference type="NCBI Taxonomy" id="158627"/>
    <lineage>
        <taxon>Bacteria</taxon>
        <taxon>Pseudomonadati</taxon>
        <taxon>Pseudomonadota</taxon>
        <taxon>Gammaproteobacteria</taxon>
        <taxon>Pseudomonadales</taxon>
        <taxon>Pseudomonadaceae</taxon>
        <taxon>Pseudomonas</taxon>
    </lineage>
</organism>
<sequence>MIKDNDYRQDHKTVLVSRQGHGPASTPITDSTPPPRFEQLEERMIYAAHLRPAQTFNVGMNPLVAAASELLSEVVRLKSGDLPQDMNALHEHLTRVMKSFEARALLNGAESSQVAGARYVLCTALDEAVVTSGWGNESEWSQMSLLSRFHQETFGGEKFFQLLDRLSKNPVKHLSMLELMYLCLSLGFEGRYRVQTRGVQELENIRDAVYRQIRHLRGDAPRELSPHWEGLNNRRRSLVRIVPTWMVVGFTLVCLIVMYSGFAWVLGEHRNAVLQPYQPFDQLAVHSQSQSQPQPQAQSQPQPQP</sequence>
<protein>
    <submittedName>
        <fullName evidence="4">DotU family type IV/VI secretion system protein</fullName>
    </submittedName>
</protein>
<keyword evidence="2" id="KW-0812">Transmembrane</keyword>
<keyword evidence="2" id="KW-1133">Transmembrane helix</keyword>
<dbReference type="NCBIfam" id="TIGR03349">
    <property type="entry name" value="IV_VI_DotU"/>
    <property type="match status" value="1"/>
</dbReference>
<evidence type="ECO:0000313" key="4">
    <source>
        <dbReference type="EMBL" id="HEF24781.1"/>
    </source>
</evidence>
<dbReference type="NCBIfam" id="NF038228">
    <property type="entry name" value="IcmH_DotU_IVB"/>
    <property type="match status" value="1"/>
</dbReference>
<dbReference type="InterPro" id="IPR017732">
    <property type="entry name" value="T4/T6SS_DotU"/>
</dbReference>
<feature type="transmembrane region" description="Helical" evidence="2">
    <location>
        <begin position="244"/>
        <end position="266"/>
    </location>
</feature>
<proteinExistence type="predicted"/>
<evidence type="ECO:0000256" key="1">
    <source>
        <dbReference type="SAM" id="MobiDB-lite"/>
    </source>
</evidence>
<dbReference type="Gene3D" id="1.25.40.590">
    <property type="entry name" value="Type IV / VI secretion system, DotU"/>
    <property type="match status" value="1"/>
</dbReference>
<dbReference type="EMBL" id="DSIN01000010">
    <property type="protein sequence ID" value="HEF24781.1"/>
    <property type="molecule type" value="Genomic_DNA"/>
</dbReference>
<feature type="domain" description="Type IV / VI secretion system DotU" evidence="3">
    <location>
        <begin position="62"/>
        <end position="264"/>
    </location>
</feature>
<accession>A0A7C1XDQ8</accession>
<feature type="region of interest" description="Disordered" evidence="1">
    <location>
        <begin position="15"/>
        <end position="34"/>
    </location>
</feature>
<dbReference type="AlphaFoldDB" id="A0A7C1XDQ8"/>